<evidence type="ECO:0000313" key="2">
    <source>
        <dbReference type="Proteomes" id="UP000297966"/>
    </source>
</evidence>
<dbReference type="Proteomes" id="UP000297966">
    <property type="component" value="Unassembled WGS sequence"/>
</dbReference>
<comment type="caution">
    <text evidence="1">The sequence shown here is derived from an EMBL/GenBank/DDBJ whole genome shotgun (WGS) entry which is preliminary data.</text>
</comment>
<name>A0A4Y9LPP4_9BRAD</name>
<evidence type="ECO:0000313" key="1">
    <source>
        <dbReference type="EMBL" id="TFV45540.1"/>
    </source>
</evidence>
<dbReference type="OrthoDB" id="8249357at2"/>
<gene>
    <name evidence="1" type="ORF">E4K65_23305</name>
</gene>
<protein>
    <submittedName>
        <fullName evidence="1">Uncharacterized protein</fullName>
    </submittedName>
</protein>
<keyword evidence="2" id="KW-1185">Reference proteome</keyword>
<dbReference type="AlphaFoldDB" id="A0A4Y9LPP4"/>
<organism evidence="1 2">
    <name type="scientific">Bradyrhizobium niftali</name>
    <dbReference type="NCBI Taxonomy" id="2560055"/>
    <lineage>
        <taxon>Bacteria</taxon>
        <taxon>Pseudomonadati</taxon>
        <taxon>Pseudomonadota</taxon>
        <taxon>Alphaproteobacteria</taxon>
        <taxon>Hyphomicrobiales</taxon>
        <taxon>Nitrobacteraceae</taxon>
        <taxon>Bradyrhizobium</taxon>
    </lineage>
</organism>
<proteinExistence type="predicted"/>
<dbReference type="EMBL" id="SPQT01000014">
    <property type="protein sequence ID" value="TFV45540.1"/>
    <property type="molecule type" value="Genomic_DNA"/>
</dbReference>
<sequence>MEEVTSSYTCGVQSCGVQCGKPTMDDENIALNSVLGLELNRVFFAVRETANKQKIIEFAREVLQSECAEFADRVSPEGPAS</sequence>
<accession>A0A4Y9LPP4</accession>
<reference evidence="1 2" key="1">
    <citation type="submission" date="2019-03" db="EMBL/GenBank/DDBJ databases">
        <title>Bradyrhizobium diversity isolated from nodules of Chamaecrista fasciculata.</title>
        <authorList>
            <person name="Klepa M.S."/>
            <person name="Urquiaga M.O."/>
            <person name="Hungria M."/>
            <person name="Delamuta J.R."/>
        </authorList>
    </citation>
    <scope>NUCLEOTIDE SEQUENCE [LARGE SCALE GENOMIC DNA]</scope>
    <source>
        <strain evidence="1 2">CNPSo 3448</strain>
    </source>
</reference>